<evidence type="ECO:0000256" key="1">
    <source>
        <dbReference type="SAM" id="MobiDB-lite"/>
    </source>
</evidence>
<reference evidence="2 3" key="1">
    <citation type="submission" date="2019-04" db="EMBL/GenBank/DDBJ databases">
        <title>High contiguity whole genome sequence and gene annotation resource for two Venturia nashicola isolates.</title>
        <authorList>
            <person name="Prokchorchik M."/>
            <person name="Won K."/>
            <person name="Lee Y."/>
            <person name="Choi E.D."/>
            <person name="Segonzac C."/>
            <person name="Sohn K.H."/>
        </authorList>
    </citation>
    <scope>NUCLEOTIDE SEQUENCE [LARGE SCALE GENOMIC DNA]</scope>
    <source>
        <strain evidence="2 3">PRI2</strain>
    </source>
</reference>
<dbReference type="AlphaFoldDB" id="A0A4Z1P6W1"/>
<keyword evidence="3" id="KW-1185">Reference proteome</keyword>
<sequence>MFGLFARPSETVHTPFDFDRNSYKAQKQWPPDFSKISERHQFRMEKRYRRRCKLAYARPQWVKYTKLTQYVVVAYGIFYYDWGAEGAEGAREPPFQGARTWYKNIADNLWSHSSSQSGRDQLLDVGCCAVLKRSYGRLVEKKMGLGINHINKQEFLLLYQQARAEALHERNVRSGFTATGLVPNVLSLLHAQIHTPSPQLHPQPEAVWVAETPHNITKLQHQTDLLKQYLKRRTQSPPSPTDQASNQPVKGFQIAMHSAVLLASENEKLRTESQRQKRKKAKSIRI</sequence>
<accession>A0A4Z1P6W1</accession>
<evidence type="ECO:0000313" key="3">
    <source>
        <dbReference type="Proteomes" id="UP000298493"/>
    </source>
</evidence>
<dbReference type="STRING" id="86259.A0A4Z1P6W1"/>
<dbReference type="EMBL" id="SNSC02000005">
    <property type="protein sequence ID" value="TID24025.1"/>
    <property type="molecule type" value="Genomic_DNA"/>
</dbReference>
<organism evidence="2 3">
    <name type="scientific">Venturia nashicola</name>
    <dbReference type="NCBI Taxonomy" id="86259"/>
    <lineage>
        <taxon>Eukaryota</taxon>
        <taxon>Fungi</taxon>
        <taxon>Dikarya</taxon>
        <taxon>Ascomycota</taxon>
        <taxon>Pezizomycotina</taxon>
        <taxon>Dothideomycetes</taxon>
        <taxon>Pleosporomycetidae</taxon>
        <taxon>Venturiales</taxon>
        <taxon>Venturiaceae</taxon>
        <taxon>Venturia</taxon>
    </lineage>
</organism>
<feature type="compositionally biased region" description="Basic residues" evidence="1">
    <location>
        <begin position="276"/>
        <end position="286"/>
    </location>
</feature>
<evidence type="ECO:0000313" key="2">
    <source>
        <dbReference type="EMBL" id="TID24025.1"/>
    </source>
</evidence>
<gene>
    <name evidence="2" type="ORF">E6O75_ATG02390</name>
</gene>
<proteinExistence type="predicted"/>
<feature type="region of interest" description="Disordered" evidence="1">
    <location>
        <begin position="265"/>
        <end position="286"/>
    </location>
</feature>
<name>A0A4Z1P6W1_9PEZI</name>
<feature type="compositionally biased region" description="Basic and acidic residues" evidence="1">
    <location>
        <begin position="265"/>
        <end position="275"/>
    </location>
</feature>
<comment type="caution">
    <text evidence="2">The sequence shown here is derived from an EMBL/GenBank/DDBJ whole genome shotgun (WGS) entry which is preliminary data.</text>
</comment>
<protein>
    <submittedName>
        <fullName evidence="2">Transposase Tan1</fullName>
    </submittedName>
</protein>
<dbReference type="Proteomes" id="UP000298493">
    <property type="component" value="Unassembled WGS sequence"/>
</dbReference>